<dbReference type="AlphaFoldDB" id="A0A0R3VUN1"/>
<dbReference type="PANTHER" id="PTHR12941">
    <property type="entry name" value="ER MEMBRANE PROTEIN COMPLEX"/>
    <property type="match status" value="1"/>
</dbReference>
<dbReference type="InterPro" id="IPR005366">
    <property type="entry name" value="EMC8/9"/>
</dbReference>
<dbReference type="OrthoDB" id="194468at2759"/>
<dbReference type="WBParaSite" id="TASK_0000104201-mRNA-1">
    <property type="protein sequence ID" value="TASK_0000104201-mRNA-1"/>
    <property type="gene ID" value="TASK_0000104201"/>
</dbReference>
<gene>
    <name evidence="1" type="ORF">TASK_LOCUS1043</name>
</gene>
<proteinExistence type="predicted"/>
<dbReference type="STRING" id="60517.A0A0R3VUN1"/>
<dbReference type="PANTHER" id="PTHR12941:SF10">
    <property type="entry name" value="ER MEMBRANE PROTEIN COMPLEX SUBUNIT 8_9 HOMOLOG"/>
    <property type="match status" value="1"/>
</dbReference>
<accession>A0A0R3VUN1</accession>
<dbReference type="Pfam" id="PF03665">
    <property type="entry name" value="UPF0172"/>
    <property type="match status" value="1"/>
</dbReference>
<organism evidence="3">
    <name type="scientific">Taenia asiatica</name>
    <name type="common">Asian tapeworm</name>
    <dbReference type="NCBI Taxonomy" id="60517"/>
    <lineage>
        <taxon>Eukaryota</taxon>
        <taxon>Metazoa</taxon>
        <taxon>Spiralia</taxon>
        <taxon>Lophotrochozoa</taxon>
        <taxon>Platyhelminthes</taxon>
        <taxon>Cestoda</taxon>
        <taxon>Eucestoda</taxon>
        <taxon>Cyclophyllidea</taxon>
        <taxon>Taeniidae</taxon>
        <taxon>Taenia</taxon>
    </lineage>
</organism>
<reference evidence="1 2" key="2">
    <citation type="submission" date="2018-11" db="EMBL/GenBank/DDBJ databases">
        <authorList>
            <consortium name="Pathogen Informatics"/>
        </authorList>
    </citation>
    <scope>NUCLEOTIDE SEQUENCE [LARGE SCALE GENOMIC DNA]</scope>
</reference>
<dbReference type="CDD" id="cd08060">
    <property type="entry name" value="MPN_UPF0172"/>
    <property type="match status" value="1"/>
</dbReference>
<reference evidence="3" key="1">
    <citation type="submission" date="2017-02" db="UniProtKB">
        <authorList>
            <consortium name="WormBaseParasite"/>
        </authorList>
    </citation>
    <scope>IDENTIFICATION</scope>
</reference>
<dbReference type="GO" id="GO:0072546">
    <property type="term" value="C:EMC complex"/>
    <property type="evidence" value="ECO:0007669"/>
    <property type="project" value="InterPro"/>
</dbReference>
<protein>
    <submittedName>
        <fullName evidence="3">MPN domain-containing protein</fullName>
    </submittedName>
</protein>
<evidence type="ECO:0000313" key="1">
    <source>
        <dbReference type="EMBL" id="VDK22347.1"/>
    </source>
</evidence>
<dbReference type="Proteomes" id="UP000282613">
    <property type="component" value="Unassembled WGS sequence"/>
</dbReference>
<name>A0A0R3VUN1_TAEAS</name>
<keyword evidence="2" id="KW-1185">Reference proteome</keyword>
<sequence>MAPAHLESLPFAKIILHVSKYPHAAVNGVLLGDLVGGKLVIHDCIPLFHGCLTLAPMLDVALTQIEAYCDAMNWKICGYYQANEALNSNELNPIATRIGDKIFENSGQGNIIIVRNDHLRSLSSEAFSLYCRRDGNWQESSRPSVEQSAAEFVKPFLDEAIIEGFADFDNHLDNVRMDWRNINFFHVNEIDKVK</sequence>
<evidence type="ECO:0000313" key="2">
    <source>
        <dbReference type="Proteomes" id="UP000282613"/>
    </source>
</evidence>
<evidence type="ECO:0000313" key="3">
    <source>
        <dbReference type="WBParaSite" id="TASK_0000104201-mRNA-1"/>
    </source>
</evidence>
<dbReference type="EMBL" id="UYRS01000194">
    <property type="protein sequence ID" value="VDK22347.1"/>
    <property type="molecule type" value="Genomic_DNA"/>
</dbReference>